<proteinExistence type="predicted"/>
<dbReference type="AlphaFoldDB" id="A0A0V0QGG7"/>
<dbReference type="InterPro" id="IPR011009">
    <property type="entry name" value="Kinase-like_dom_sf"/>
</dbReference>
<comment type="catalytic activity">
    <reaction evidence="8">
        <text>L-seryl-[protein] + ATP = O-phospho-L-seryl-[protein] + ADP + H(+)</text>
        <dbReference type="Rhea" id="RHEA:17989"/>
        <dbReference type="Rhea" id="RHEA-COMP:9863"/>
        <dbReference type="Rhea" id="RHEA-COMP:11604"/>
        <dbReference type="ChEBI" id="CHEBI:15378"/>
        <dbReference type="ChEBI" id="CHEBI:29999"/>
        <dbReference type="ChEBI" id="CHEBI:30616"/>
        <dbReference type="ChEBI" id="CHEBI:83421"/>
        <dbReference type="ChEBI" id="CHEBI:456216"/>
        <dbReference type="EC" id="2.7.11.1"/>
    </reaction>
</comment>
<evidence type="ECO:0000256" key="8">
    <source>
        <dbReference type="ARBA" id="ARBA00048679"/>
    </source>
</evidence>
<evidence type="ECO:0000313" key="10">
    <source>
        <dbReference type="EMBL" id="KRX01305.1"/>
    </source>
</evidence>
<name>A0A0V0QGG7_PSEPJ</name>
<keyword evidence="3" id="KW-0808">Transferase</keyword>
<dbReference type="SMART" id="SM00220">
    <property type="entry name" value="S_TKc"/>
    <property type="match status" value="1"/>
</dbReference>
<evidence type="ECO:0000256" key="2">
    <source>
        <dbReference type="ARBA" id="ARBA00022527"/>
    </source>
</evidence>
<evidence type="ECO:0000256" key="1">
    <source>
        <dbReference type="ARBA" id="ARBA00012513"/>
    </source>
</evidence>
<feature type="domain" description="Protein kinase" evidence="9">
    <location>
        <begin position="42"/>
        <end position="460"/>
    </location>
</feature>
<keyword evidence="5 10" id="KW-0418">Kinase</keyword>
<comment type="catalytic activity">
    <reaction evidence="7">
        <text>L-threonyl-[protein] + ATP = O-phospho-L-threonyl-[protein] + ADP + H(+)</text>
        <dbReference type="Rhea" id="RHEA:46608"/>
        <dbReference type="Rhea" id="RHEA-COMP:11060"/>
        <dbReference type="Rhea" id="RHEA-COMP:11605"/>
        <dbReference type="ChEBI" id="CHEBI:15378"/>
        <dbReference type="ChEBI" id="CHEBI:30013"/>
        <dbReference type="ChEBI" id="CHEBI:30616"/>
        <dbReference type="ChEBI" id="CHEBI:61977"/>
        <dbReference type="ChEBI" id="CHEBI:456216"/>
        <dbReference type="EC" id="2.7.11.1"/>
    </reaction>
</comment>
<evidence type="ECO:0000256" key="4">
    <source>
        <dbReference type="ARBA" id="ARBA00022741"/>
    </source>
</evidence>
<evidence type="ECO:0000256" key="7">
    <source>
        <dbReference type="ARBA" id="ARBA00047899"/>
    </source>
</evidence>
<keyword evidence="4" id="KW-0547">Nucleotide-binding</keyword>
<reference evidence="10 11" key="1">
    <citation type="journal article" date="2015" name="Sci. Rep.">
        <title>Genome of the facultative scuticociliatosis pathogen Pseudocohnilembus persalinus provides insight into its virulence through horizontal gene transfer.</title>
        <authorList>
            <person name="Xiong J."/>
            <person name="Wang G."/>
            <person name="Cheng J."/>
            <person name="Tian M."/>
            <person name="Pan X."/>
            <person name="Warren A."/>
            <person name="Jiang C."/>
            <person name="Yuan D."/>
            <person name="Miao W."/>
        </authorList>
    </citation>
    <scope>NUCLEOTIDE SEQUENCE [LARGE SCALE GENOMIC DNA]</scope>
    <source>
        <strain evidence="10">36N120E</strain>
    </source>
</reference>
<dbReference type="Gene3D" id="1.10.510.10">
    <property type="entry name" value="Transferase(Phosphotransferase) domain 1"/>
    <property type="match status" value="2"/>
</dbReference>
<dbReference type="EMBL" id="LDAU01000171">
    <property type="protein sequence ID" value="KRX01305.1"/>
    <property type="molecule type" value="Genomic_DNA"/>
</dbReference>
<gene>
    <name evidence="10" type="ORF">PPERSA_11752</name>
</gene>
<dbReference type="InParanoid" id="A0A0V0QGG7"/>
<dbReference type="PANTHER" id="PTHR24343:SF558">
    <property type="entry name" value="PROTEIN KINASE DOMAIN-CONTAINING PROTEIN"/>
    <property type="match status" value="1"/>
</dbReference>
<dbReference type="SUPFAM" id="SSF56112">
    <property type="entry name" value="Protein kinase-like (PK-like)"/>
    <property type="match status" value="1"/>
</dbReference>
<dbReference type="EC" id="2.7.11.1" evidence="1"/>
<evidence type="ECO:0000256" key="3">
    <source>
        <dbReference type="ARBA" id="ARBA00022679"/>
    </source>
</evidence>
<dbReference type="Pfam" id="PF00069">
    <property type="entry name" value="Pkinase"/>
    <property type="match status" value="1"/>
</dbReference>
<dbReference type="InterPro" id="IPR000719">
    <property type="entry name" value="Prot_kinase_dom"/>
</dbReference>
<keyword evidence="2" id="KW-0723">Serine/threonine-protein kinase</keyword>
<comment type="caution">
    <text evidence="10">The sequence shown here is derived from an EMBL/GenBank/DDBJ whole genome shotgun (WGS) entry which is preliminary data.</text>
</comment>
<organism evidence="10 11">
    <name type="scientific">Pseudocohnilembus persalinus</name>
    <name type="common">Ciliate</name>
    <dbReference type="NCBI Taxonomy" id="266149"/>
    <lineage>
        <taxon>Eukaryota</taxon>
        <taxon>Sar</taxon>
        <taxon>Alveolata</taxon>
        <taxon>Ciliophora</taxon>
        <taxon>Intramacronucleata</taxon>
        <taxon>Oligohymenophorea</taxon>
        <taxon>Scuticociliatia</taxon>
        <taxon>Philasterida</taxon>
        <taxon>Pseudocohnilembidae</taxon>
        <taxon>Pseudocohnilembus</taxon>
    </lineage>
</organism>
<dbReference type="PROSITE" id="PS50011">
    <property type="entry name" value="PROTEIN_KINASE_DOM"/>
    <property type="match status" value="1"/>
</dbReference>
<keyword evidence="11" id="KW-1185">Reference proteome</keyword>
<dbReference type="OMA" id="HANEVTH"/>
<dbReference type="GO" id="GO:0004674">
    <property type="term" value="F:protein serine/threonine kinase activity"/>
    <property type="evidence" value="ECO:0007669"/>
    <property type="project" value="UniProtKB-KW"/>
</dbReference>
<evidence type="ECO:0000259" key="9">
    <source>
        <dbReference type="PROSITE" id="PS50011"/>
    </source>
</evidence>
<dbReference type="Proteomes" id="UP000054937">
    <property type="component" value="Unassembled WGS sequence"/>
</dbReference>
<dbReference type="InterPro" id="IPR008271">
    <property type="entry name" value="Ser/Thr_kinase_AS"/>
</dbReference>
<dbReference type="GO" id="GO:0005524">
    <property type="term" value="F:ATP binding"/>
    <property type="evidence" value="ECO:0007669"/>
    <property type="project" value="UniProtKB-KW"/>
</dbReference>
<sequence length="462" mass="54183">MSQEQVKLNIKRITSLENQHQVSMEIETNYDSNSENNNLQQENDLKEIASGNGSKIFINSQENTVYKVIPHSCSKIQQNQDNNINNKKNLEENSHHSLQCFLLKNEFEIVQKLNHPNIIKYFSYEVDNLVKEESCCSLQMEKMDSDFFDHYIAPQDFQNNNINQFKQVLKTLLETVAFLHANEVTHNDIKPENLFLKMNQNNNNNKSPKSYSSEGQNFLSLDTIESDSELTLDLEDEDDYQQEAFDFQNSNFNFQNNKSFENFTTKTQIPNFHSQNFSQQNTQNNNSNCKSNSPKFNVYFGDFGCANSNSGQYQKGAQEQLEFWKQRELSYAGPEVYETLLSYYQNSFKNKKSQNQQQQNQQFAFDEKKNDIFSLGQTAFMCITKKYPKTYQIPSEQCPIYKSIMQNDLLGFYEQVKDFCPQFQTFDFNVQCFLDICMQMMQPNPQDRPDILALLKHPFFQK</sequence>
<dbReference type="PANTHER" id="PTHR24343">
    <property type="entry name" value="SERINE/THREONINE KINASE"/>
    <property type="match status" value="1"/>
</dbReference>
<protein>
    <recommendedName>
        <fullName evidence="1">non-specific serine/threonine protein kinase</fullName>
        <ecNumber evidence="1">2.7.11.1</ecNumber>
    </recommendedName>
</protein>
<evidence type="ECO:0000313" key="11">
    <source>
        <dbReference type="Proteomes" id="UP000054937"/>
    </source>
</evidence>
<keyword evidence="6" id="KW-0067">ATP-binding</keyword>
<evidence type="ECO:0000256" key="6">
    <source>
        <dbReference type="ARBA" id="ARBA00022840"/>
    </source>
</evidence>
<dbReference type="PROSITE" id="PS00108">
    <property type="entry name" value="PROTEIN_KINASE_ST"/>
    <property type="match status" value="1"/>
</dbReference>
<accession>A0A0V0QGG7</accession>
<evidence type="ECO:0000256" key="5">
    <source>
        <dbReference type="ARBA" id="ARBA00022777"/>
    </source>
</evidence>